<dbReference type="GO" id="GO:0005634">
    <property type="term" value="C:nucleus"/>
    <property type="evidence" value="ECO:0007669"/>
    <property type="project" value="UniProtKB-SubCell"/>
</dbReference>
<evidence type="ECO:0000256" key="3">
    <source>
        <dbReference type="ARBA" id="ARBA00004496"/>
    </source>
</evidence>
<dbReference type="InterPro" id="IPR036671">
    <property type="entry name" value="DPH_MB_sf"/>
</dbReference>
<keyword evidence="10" id="KW-0408">Iron</keyword>
<dbReference type="PROSITE" id="PS50076">
    <property type="entry name" value="DNAJ_2"/>
    <property type="match status" value="1"/>
</dbReference>
<gene>
    <name evidence="14" type="ORF">PV04_00203</name>
</gene>
<dbReference type="STRING" id="5601.A0A0D2FU96"/>
<evidence type="ECO:0000256" key="2">
    <source>
        <dbReference type="ARBA" id="ARBA00004123"/>
    </source>
</evidence>
<dbReference type="AlphaFoldDB" id="A0A0D2FU96"/>
<keyword evidence="15" id="KW-1185">Reference proteome</keyword>
<dbReference type="EMBL" id="KN846956">
    <property type="protein sequence ID" value="KIW71978.1"/>
    <property type="molecule type" value="Genomic_DNA"/>
</dbReference>
<dbReference type="Gene3D" id="1.10.287.110">
    <property type="entry name" value="DnaJ domain"/>
    <property type="match status" value="1"/>
</dbReference>
<protein>
    <recommendedName>
        <fullName evidence="6">Diphthamide biosynthesis protein 4</fullName>
    </recommendedName>
</protein>
<evidence type="ECO:0000256" key="11">
    <source>
        <dbReference type="ARBA" id="ARBA00023242"/>
    </source>
</evidence>
<dbReference type="Pfam" id="PF00226">
    <property type="entry name" value="DnaJ"/>
    <property type="match status" value="1"/>
</dbReference>
<keyword evidence="7" id="KW-0963">Cytoplasm</keyword>
<evidence type="ECO:0000313" key="15">
    <source>
        <dbReference type="Proteomes" id="UP000054266"/>
    </source>
</evidence>
<reference evidence="14 15" key="1">
    <citation type="submission" date="2015-01" db="EMBL/GenBank/DDBJ databases">
        <title>The Genome Sequence of Capronia semiimmersa CBS27337.</title>
        <authorList>
            <consortium name="The Broad Institute Genomics Platform"/>
            <person name="Cuomo C."/>
            <person name="de Hoog S."/>
            <person name="Gorbushina A."/>
            <person name="Stielow B."/>
            <person name="Teixiera M."/>
            <person name="Abouelleil A."/>
            <person name="Chapman S.B."/>
            <person name="Priest M."/>
            <person name="Young S.K."/>
            <person name="Wortman J."/>
            <person name="Nusbaum C."/>
            <person name="Birren B."/>
        </authorList>
    </citation>
    <scope>NUCLEOTIDE SEQUENCE [LARGE SCALE GENOMIC DNA]</scope>
    <source>
        <strain evidence="14 15">CBS 27337</strain>
    </source>
</reference>
<comment type="subcellular location">
    <subcellularLocation>
        <location evidence="3">Cytoplasm</location>
    </subcellularLocation>
    <subcellularLocation>
        <location evidence="2">Nucleus</location>
    </subcellularLocation>
</comment>
<evidence type="ECO:0000256" key="5">
    <source>
        <dbReference type="ARBA" id="ARBA00006169"/>
    </source>
</evidence>
<evidence type="ECO:0000256" key="9">
    <source>
        <dbReference type="ARBA" id="ARBA00022833"/>
    </source>
</evidence>
<evidence type="ECO:0000256" key="7">
    <source>
        <dbReference type="ARBA" id="ARBA00022490"/>
    </source>
</evidence>
<organism evidence="14 15">
    <name type="scientific">Phialophora macrospora</name>
    <dbReference type="NCBI Taxonomy" id="1851006"/>
    <lineage>
        <taxon>Eukaryota</taxon>
        <taxon>Fungi</taxon>
        <taxon>Dikarya</taxon>
        <taxon>Ascomycota</taxon>
        <taxon>Pezizomycotina</taxon>
        <taxon>Eurotiomycetes</taxon>
        <taxon>Chaetothyriomycetidae</taxon>
        <taxon>Chaetothyriales</taxon>
        <taxon>Herpotrichiellaceae</taxon>
        <taxon>Phialophora</taxon>
    </lineage>
</organism>
<evidence type="ECO:0000313" key="14">
    <source>
        <dbReference type="EMBL" id="KIW71978.1"/>
    </source>
</evidence>
<comment type="similarity">
    <text evidence="5">Belongs to the DPH4 family.</text>
</comment>
<dbReference type="UniPathway" id="UPA00559"/>
<evidence type="ECO:0000256" key="8">
    <source>
        <dbReference type="ARBA" id="ARBA00022723"/>
    </source>
</evidence>
<dbReference type="GO" id="GO:0046872">
    <property type="term" value="F:metal ion binding"/>
    <property type="evidence" value="ECO:0007669"/>
    <property type="project" value="UniProtKB-KW"/>
</dbReference>
<evidence type="ECO:0000256" key="1">
    <source>
        <dbReference type="ARBA" id="ARBA00003474"/>
    </source>
</evidence>
<dbReference type="PANTHER" id="PTHR21454:SF46">
    <property type="entry name" value="DIPHTHAMIDE BIOSYNTHESIS PROTEIN 4"/>
    <property type="match status" value="1"/>
</dbReference>
<evidence type="ECO:0000256" key="10">
    <source>
        <dbReference type="ARBA" id="ARBA00023004"/>
    </source>
</evidence>
<dbReference type="Gene3D" id="3.10.660.10">
    <property type="entry name" value="DPH Zinc finger"/>
    <property type="match status" value="1"/>
</dbReference>
<dbReference type="InterPro" id="IPR044248">
    <property type="entry name" value="DPH3/4-like"/>
</dbReference>
<dbReference type="CDD" id="cd06257">
    <property type="entry name" value="DnaJ"/>
    <property type="match status" value="1"/>
</dbReference>
<comment type="function">
    <text evidence="1">Required for the first step of diphthamide biosynthesis, the transfer of 3-amino-3-carboxypropyl from S-adenosyl-L-methionine to a histidine residue. Diphthamide is a post-translational modification of histidine which occurs in elongation factor 2.</text>
</comment>
<dbReference type="GO" id="GO:0005737">
    <property type="term" value="C:cytoplasm"/>
    <property type="evidence" value="ECO:0007669"/>
    <property type="project" value="UniProtKB-SubCell"/>
</dbReference>
<dbReference type="HOGENOM" id="CLU_017633_7_0_1"/>
<dbReference type="InterPro" id="IPR001623">
    <property type="entry name" value="DnaJ_domain"/>
</dbReference>
<dbReference type="Proteomes" id="UP000054266">
    <property type="component" value="Unassembled WGS sequence"/>
</dbReference>
<feature type="domain" description="DPH-type MB" evidence="13">
    <location>
        <begin position="111"/>
        <end position="173"/>
    </location>
</feature>
<dbReference type="PROSITE" id="PS51074">
    <property type="entry name" value="DPH_MB"/>
    <property type="match status" value="1"/>
</dbReference>
<accession>A0A0D2FU96</accession>
<sequence>MSSDTQSHSYYDVLRLSRHDLGALSKDDIRAAYRNALLAHHPDKAPGADGKSTLNAKPGKVPTSQYSIDEIVIAYETLSDPVKRAEYDRSLQNIGELGWKKANCHKGTHIGVEAYDLEDLVYAEGKNTWFKSCRCGDEQGYILTESDLERESQHGELYVGCRGCSLFIKVQFAVEEA</sequence>
<keyword evidence="8" id="KW-0479">Metal-binding</keyword>
<dbReference type="SUPFAM" id="SSF46565">
    <property type="entry name" value="Chaperone J-domain"/>
    <property type="match status" value="1"/>
</dbReference>
<evidence type="ECO:0000259" key="13">
    <source>
        <dbReference type="PROSITE" id="PS51074"/>
    </source>
</evidence>
<keyword evidence="11" id="KW-0539">Nucleus</keyword>
<keyword evidence="9" id="KW-0862">Zinc</keyword>
<feature type="domain" description="J" evidence="12">
    <location>
        <begin position="9"/>
        <end position="91"/>
    </location>
</feature>
<dbReference type="SMART" id="SM00271">
    <property type="entry name" value="DnaJ"/>
    <property type="match status" value="1"/>
</dbReference>
<evidence type="ECO:0000256" key="4">
    <source>
        <dbReference type="ARBA" id="ARBA00005156"/>
    </source>
</evidence>
<comment type="pathway">
    <text evidence="4">Protein modification; peptidyl-diphthamide biosynthesis.</text>
</comment>
<dbReference type="Pfam" id="PF05207">
    <property type="entry name" value="Zn_ribbon_CSL"/>
    <property type="match status" value="1"/>
</dbReference>
<dbReference type="InterPro" id="IPR036869">
    <property type="entry name" value="J_dom_sf"/>
</dbReference>
<dbReference type="PANTHER" id="PTHR21454">
    <property type="entry name" value="DPH3 HOMOLOG-RELATED"/>
    <property type="match status" value="1"/>
</dbReference>
<dbReference type="GO" id="GO:0017183">
    <property type="term" value="P:protein histidyl modification to diphthamide"/>
    <property type="evidence" value="ECO:0007669"/>
    <property type="project" value="UniProtKB-UniPathway"/>
</dbReference>
<dbReference type="InterPro" id="IPR007872">
    <property type="entry name" value="DPH_MB_dom"/>
</dbReference>
<name>A0A0D2FU96_9EURO</name>
<evidence type="ECO:0000256" key="6">
    <source>
        <dbReference type="ARBA" id="ARBA00021797"/>
    </source>
</evidence>
<proteinExistence type="inferred from homology"/>
<dbReference type="SUPFAM" id="SSF144217">
    <property type="entry name" value="CSL zinc finger"/>
    <property type="match status" value="1"/>
</dbReference>
<evidence type="ECO:0000259" key="12">
    <source>
        <dbReference type="PROSITE" id="PS50076"/>
    </source>
</evidence>